<keyword evidence="1" id="KW-1133">Transmembrane helix</keyword>
<comment type="caution">
    <text evidence="2">The sequence shown here is derived from an EMBL/GenBank/DDBJ whole genome shotgun (WGS) entry which is preliminary data.</text>
</comment>
<evidence type="ECO:0000313" key="3">
    <source>
        <dbReference type="Proteomes" id="UP001348149"/>
    </source>
</evidence>
<keyword evidence="3" id="KW-1185">Reference proteome</keyword>
<protein>
    <submittedName>
        <fullName evidence="2">DUF6691 family protein</fullName>
    </submittedName>
</protein>
<feature type="transmembrane region" description="Helical" evidence="1">
    <location>
        <begin position="116"/>
        <end position="134"/>
    </location>
</feature>
<gene>
    <name evidence="2" type="ORF">VK792_03730</name>
</gene>
<feature type="transmembrane region" description="Helical" evidence="1">
    <location>
        <begin position="43"/>
        <end position="61"/>
    </location>
</feature>
<keyword evidence="1" id="KW-0812">Transmembrane</keyword>
<organism evidence="2 3">
    <name type="scientific">Mesobacterium hydrothermale</name>
    <dbReference type="NCBI Taxonomy" id="3111907"/>
    <lineage>
        <taxon>Bacteria</taxon>
        <taxon>Pseudomonadati</taxon>
        <taxon>Pseudomonadota</taxon>
        <taxon>Alphaproteobacteria</taxon>
        <taxon>Rhodobacterales</taxon>
        <taxon>Roseobacteraceae</taxon>
        <taxon>Mesobacterium</taxon>
    </lineage>
</organism>
<reference evidence="2 3" key="1">
    <citation type="submission" date="2024-01" db="EMBL/GenBank/DDBJ databases">
        <title>Mesobacterium rodlantinim sp. nov., isolated from shallow sea hydrothermal systems off Kueishantao Island.</title>
        <authorList>
            <person name="Su Z."/>
            <person name="Tang K."/>
        </authorList>
    </citation>
    <scope>NUCLEOTIDE SEQUENCE [LARGE SCALE GENOMIC DNA]</scope>
    <source>
        <strain evidence="2 3">TK19101</strain>
    </source>
</reference>
<name>A0ABU6HD39_9RHOB</name>
<feature type="transmembrane region" description="Helical" evidence="1">
    <location>
        <begin position="85"/>
        <end position="110"/>
    </location>
</feature>
<dbReference type="Pfam" id="PF20398">
    <property type="entry name" value="DUF6691"/>
    <property type="match status" value="1"/>
</dbReference>
<keyword evidence="1" id="KW-0472">Membrane</keyword>
<evidence type="ECO:0000256" key="1">
    <source>
        <dbReference type="SAM" id="Phobius"/>
    </source>
</evidence>
<dbReference type="EMBL" id="JAYLLH010000003">
    <property type="protein sequence ID" value="MEC3860383.1"/>
    <property type="molecule type" value="Genomic_DNA"/>
</dbReference>
<evidence type="ECO:0000313" key="2">
    <source>
        <dbReference type="EMBL" id="MEC3860383.1"/>
    </source>
</evidence>
<proteinExistence type="predicted"/>
<dbReference type="RefSeq" id="WP_326296006.1">
    <property type="nucleotide sequence ID" value="NZ_JAYLLH010000003.1"/>
</dbReference>
<dbReference type="InterPro" id="IPR046513">
    <property type="entry name" value="DUF6691"/>
</dbReference>
<accession>A0ABU6HD39</accession>
<feature type="transmembrane region" description="Helical" evidence="1">
    <location>
        <begin position="5"/>
        <end position="23"/>
    </location>
</feature>
<sequence length="146" mass="15385">MLRMVGAFIAGGFFGGGLFISGMTDTTKVQGWLDVFGAWDPTLAFVMGGAMIPMFIAWAIVRRRTTSVLGTTFPPKPSTKIDRNLVAGSLMFGMGWGLAGLCPGPSIAALSYGGTGLYVFVAAMITGMAIAPFLRTRLLERAVPAE</sequence>
<dbReference type="Proteomes" id="UP001348149">
    <property type="component" value="Unassembled WGS sequence"/>
</dbReference>